<name>A0A1V5SBS3_9BACT</name>
<gene>
    <name evidence="1" type="ORF">BWY43_00750</name>
</gene>
<proteinExistence type="predicted"/>
<protein>
    <submittedName>
        <fullName evidence="1">Uncharacterized protein</fullName>
    </submittedName>
</protein>
<organism evidence="1">
    <name type="scientific">candidate division WS2 bacterium ADurb.Bin280</name>
    <dbReference type="NCBI Taxonomy" id="1852829"/>
    <lineage>
        <taxon>Bacteria</taxon>
        <taxon>candidate division WS2</taxon>
    </lineage>
</organism>
<dbReference type="EMBL" id="MWBO01000055">
    <property type="protein sequence ID" value="OQA51947.1"/>
    <property type="molecule type" value="Genomic_DNA"/>
</dbReference>
<accession>A0A1V5SBS3</accession>
<dbReference type="Proteomes" id="UP000485367">
    <property type="component" value="Unassembled WGS sequence"/>
</dbReference>
<evidence type="ECO:0000313" key="1">
    <source>
        <dbReference type="EMBL" id="OQA51947.1"/>
    </source>
</evidence>
<comment type="caution">
    <text evidence="1">The sequence shown here is derived from an EMBL/GenBank/DDBJ whole genome shotgun (WGS) entry which is preliminary data.</text>
</comment>
<reference evidence="1" key="1">
    <citation type="submission" date="2017-02" db="EMBL/GenBank/DDBJ databases">
        <title>Delving into the versatile metabolic prowess of the omnipresent phylum Bacteroidetes.</title>
        <authorList>
            <person name="Nobu M.K."/>
            <person name="Mei R."/>
            <person name="Narihiro T."/>
            <person name="Kuroda K."/>
            <person name="Liu W.-T."/>
        </authorList>
    </citation>
    <scope>NUCLEOTIDE SEQUENCE</scope>
    <source>
        <strain evidence="1">ADurb.Bin280</strain>
    </source>
</reference>
<dbReference type="AlphaFoldDB" id="A0A1V5SBS3"/>
<sequence>MYDRQQQWEKGSSAIVAIIEKGVRSYFESIEAERAFHLDDLVLRCMDGRTPGGVHLAGSGVLLGLEGARSFAKEVERYGRLEAITYHKDCGAAIAVAKEKGGDPFELAKTFSTELAKSLGIEAVYEVENDGWEGFHHERVIYYDGTGRFDWKRVRGLPIGFVISRAYLGFDIEYAKKELEIAAGIALTPHNEGGHGFGELFNEKLPLLVIALSQERSELGRLEQEAREVIASLGKDSSRVRVMGYHKTKA</sequence>